<accession>A0ABP1FY78</accession>
<feature type="compositionally biased region" description="Gly residues" evidence="1">
    <location>
        <begin position="59"/>
        <end position="72"/>
    </location>
</feature>
<dbReference type="EMBL" id="CAXHTA020000011">
    <property type="protein sequence ID" value="CAL5224840.1"/>
    <property type="molecule type" value="Genomic_DNA"/>
</dbReference>
<dbReference type="Proteomes" id="UP001497392">
    <property type="component" value="Unassembled WGS sequence"/>
</dbReference>
<evidence type="ECO:0000313" key="3">
    <source>
        <dbReference type="Proteomes" id="UP001497392"/>
    </source>
</evidence>
<organism evidence="2 3">
    <name type="scientific">Coccomyxa viridis</name>
    <dbReference type="NCBI Taxonomy" id="1274662"/>
    <lineage>
        <taxon>Eukaryota</taxon>
        <taxon>Viridiplantae</taxon>
        <taxon>Chlorophyta</taxon>
        <taxon>core chlorophytes</taxon>
        <taxon>Trebouxiophyceae</taxon>
        <taxon>Trebouxiophyceae incertae sedis</taxon>
        <taxon>Coccomyxaceae</taxon>
        <taxon>Coccomyxa</taxon>
    </lineage>
</organism>
<gene>
    <name evidence="2" type="primary">g7595</name>
    <name evidence="2" type="ORF">VP750_LOCUS6499</name>
</gene>
<keyword evidence="3" id="KW-1185">Reference proteome</keyword>
<name>A0ABP1FY78_9CHLO</name>
<evidence type="ECO:0000256" key="1">
    <source>
        <dbReference type="SAM" id="MobiDB-lite"/>
    </source>
</evidence>
<feature type="compositionally biased region" description="Gly residues" evidence="1">
    <location>
        <begin position="10"/>
        <end position="27"/>
    </location>
</feature>
<feature type="compositionally biased region" description="Gly residues" evidence="1">
    <location>
        <begin position="80"/>
        <end position="91"/>
    </location>
</feature>
<feature type="compositionally biased region" description="Gly residues" evidence="1">
    <location>
        <begin position="39"/>
        <end position="50"/>
    </location>
</feature>
<comment type="caution">
    <text evidence="2">The sequence shown here is derived from an EMBL/GenBank/DDBJ whole genome shotgun (WGS) entry which is preliminary data.</text>
</comment>
<evidence type="ECO:0000313" key="2">
    <source>
        <dbReference type="EMBL" id="CAL5224840.1"/>
    </source>
</evidence>
<sequence length="124" mass="11118">MPSHRPFSEQGGGSGNPDGTGFTGGNSGADTDGTRPNPGGFGGGGGGGGNTSPPNVMMGGSGGGGGSQGGDGAPRVVGPNQGGLGCGGGGSNYAALTVTGASGASVYVSSTNSGPGTLTITLSG</sequence>
<proteinExistence type="predicted"/>
<reference evidence="2 3" key="1">
    <citation type="submission" date="2024-06" db="EMBL/GenBank/DDBJ databases">
        <authorList>
            <person name="Kraege A."/>
            <person name="Thomma B."/>
        </authorList>
    </citation>
    <scope>NUCLEOTIDE SEQUENCE [LARGE SCALE GENOMIC DNA]</scope>
</reference>
<protein>
    <submittedName>
        <fullName evidence="2">G7595 protein</fullName>
    </submittedName>
</protein>
<feature type="region of interest" description="Disordered" evidence="1">
    <location>
        <begin position="1"/>
        <end position="91"/>
    </location>
</feature>